<dbReference type="Proteomes" id="UP001600165">
    <property type="component" value="Unassembled WGS sequence"/>
</dbReference>
<keyword evidence="2" id="KW-1185">Reference proteome</keyword>
<proteinExistence type="predicted"/>
<protein>
    <submittedName>
        <fullName evidence="1">Uncharacterized protein</fullName>
    </submittedName>
</protein>
<gene>
    <name evidence="1" type="ORF">ACFVKH_18950</name>
</gene>
<dbReference type="EMBL" id="JBHZOL010000106">
    <property type="protein sequence ID" value="MFE4108366.1"/>
    <property type="molecule type" value="Genomic_DNA"/>
</dbReference>
<reference evidence="1 2" key="1">
    <citation type="submission" date="2024-10" db="EMBL/GenBank/DDBJ databases">
        <authorList>
            <person name="Ratan Roy A."/>
            <person name="Morales Sandoval P.H."/>
            <person name="De Los Santos Villalobos S."/>
            <person name="Chakraborty S."/>
            <person name="Mukherjee J."/>
        </authorList>
    </citation>
    <scope>NUCLEOTIDE SEQUENCE [LARGE SCALE GENOMIC DNA]</scope>
    <source>
        <strain evidence="1 2">S1</strain>
    </source>
</reference>
<organism evidence="1 2">
    <name type="scientific">Almyronema epifaneia S1</name>
    <dbReference type="NCBI Taxonomy" id="2991925"/>
    <lineage>
        <taxon>Bacteria</taxon>
        <taxon>Bacillati</taxon>
        <taxon>Cyanobacteriota</taxon>
        <taxon>Cyanophyceae</taxon>
        <taxon>Nodosilineales</taxon>
        <taxon>Nodosilineaceae</taxon>
        <taxon>Almyronema</taxon>
        <taxon>Almyronema epifaneia</taxon>
    </lineage>
</organism>
<evidence type="ECO:0000313" key="2">
    <source>
        <dbReference type="Proteomes" id="UP001600165"/>
    </source>
</evidence>
<comment type="caution">
    <text evidence="1">The sequence shown here is derived from an EMBL/GenBank/DDBJ whole genome shotgun (WGS) entry which is preliminary data.</text>
</comment>
<evidence type="ECO:0000313" key="1">
    <source>
        <dbReference type="EMBL" id="MFE4108366.1"/>
    </source>
</evidence>
<name>A0ABW6IJH5_9CYAN</name>
<sequence>MTFSAEQQRDLKVQRGIRQVEDKLVQWIQDALDNTQYSKPEKNSKNNRDKLEESQFRNLVRVSDTTESSEVVKNFLRYQVGRDRKWGRGPQSLAERIVTDIDGNLRTTAQNIANSADSSHTNEIHIELVRRYLGYGARYLKYLNDGQSI</sequence>
<dbReference type="RefSeq" id="WP_377967997.1">
    <property type="nucleotide sequence ID" value="NZ_JBHZOL010000106.1"/>
</dbReference>
<accession>A0ABW6IJH5</accession>